<accession>A0A1X6Z2L1</accession>
<dbReference type="GO" id="GO:0019853">
    <property type="term" value="P:L-ascorbic acid biosynthetic process"/>
    <property type="evidence" value="ECO:0007669"/>
    <property type="project" value="TreeGrafter"/>
</dbReference>
<dbReference type="GO" id="GO:0005509">
    <property type="term" value="F:calcium ion binding"/>
    <property type="evidence" value="ECO:0007669"/>
    <property type="project" value="TreeGrafter"/>
</dbReference>
<dbReference type="RefSeq" id="WP_085791480.1">
    <property type="nucleotide sequence ID" value="NZ_FWFK01000003.1"/>
</dbReference>
<dbReference type="GO" id="GO:0004341">
    <property type="term" value="F:gluconolactonase activity"/>
    <property type="evidence" value="ECO:0007669"/>
    <property type="project" value="TreeGrafter"/>
</dbReference>
<keyword evidence="5" id="KW-0378">Hydrolase</keyword>
<dbReference type="PANTHER" id="PTHR10907">
    <property type="entry name" value="REGUCALCIN"/>
    <property type="match status" value="1"/>
</dbReference>
<dbReference type="OrthoDB" id="2633250at2"/>
<dbReference type="EMBL" id="FWFK01000003">
    <property type="protein sequence ID" value="SLN38182.1"/>
    <property type="molecule type" value="Genomic_DNA"/>
</dbReference>
<comment type="similarity">
    <text evidence="1">Belongs to the SMP-30/CGR1 family.</text>
</comment>
<evidence type="ECO:0000256" key="3">
    <source>
        <dbReference type="PIRSR" id="PIRSR605511-2"/>
    </source>
</evidence>
<keyword evidence="3" id="KW-0479">Metal-binding</keyword>
<reference evidence="5 6" key="1">
    <citation type="submission" date="2017-03" db="EMBL/GenBank/DDBJ databases">
        <authorList>
            <person name="Afonso C.L."/>
            <person name="Miller P.J."/>
            <person name="Scott M.A."/>
            <person name="Spackman E."/>
            <person name="Goraichik I."/>
            <person name="Dimitrov K.M."/>
            <person name="Suarez D.L."/>
            <person name="Swayne D.E."/>
        </authorList>
    </citation>
    <scope>NUCLEOTIDE SEQUENCE [LARGE SCALE GENOMIC DNA]</scope>
    <source>
        <strain evidence="5 6">CECT 8625</strain>
    </source>
</reference>
<keyword evidence="6" id="KW-1185">Reference proteome</keyword>
<evidence type="ECO:0000256" key="1">
    <source>
        <dbReference type="ARBA" id="ARBA00008853"/>
    </source>
</evidence>
<dbReference type="Pfam" id="PF08450">
    <property type="entry name" value="SGL"/>
    <property type="match status" value="1"/>
</dbReference>
<feature type="binding site" evidence="3">
    <location>
        <position position="193"/>
    </location>
    <ligand>
        <name>a divalent metal cation</name>
        <dbReference type="ChEBI" id="CHEBI:60240"/>
    </ligand>
</feature>
<evidence type="ECO:0000256" key="2">
    <source>
        <dbReference type="PIRSR" id="PIRSR605511-1"/>
    </source>
</evidence>
<dbReference type="InterPro" id="IPR005511">
    <property type="entry name" value="SMP-30"/>
</dbReference>
<dbReference type="PRINTS" id="PR01790">
    <property type="entry name" value="SMP30FAMILY"/>
</dbReference>
<dbReference type="GO" id="GO:0050021">
    <property type="term" value="F:L-arabinonolactonase activity"/>
    <property type="evidence" value="ECO:0007669"/>
    <property type="project" value="UniProtKB-EC"/>
</dbReference>
<protein>
    <submittedName>
        <fullName evidence="5">L-arabinolactonase</fullName>
        <ecNumber evidence="5">3.1.1.15</ecNumber>
    </submittedName>
</protein>
<evidence type="ECO:0000313" key="5">
    <source>
        <dbReference type="EMBL" id="SLN38182.1"/>
    </source>
</evidence>
<dbReference type="AlphaFoldDB" id="A0A1X6Z2L1"/>
<feature type="domain" description="SMP-30/Gluconolactonase/LRE-like region" evidence="4">
    <location>
        <begin position="13"/>
        <end position="252"/>
    </location>
</feature>
<name>A0A1X6Z2L1_9RHOB</name>
<evidence type="ECO:0000259" key="4">
    <source>
        <dbReference type="Pfam" id="PF08450"/>
    </source>
</evidence>
<dbReference type="InterPro" id="IPR013658">
    <property type="entry name" value="SGL"/>
</dbReference>
<dbReference type="Gene3D" id="2.120.10.30">
    <property type="entry name" value="TolB, C-terminal domain"/>
    <property type="match status" value="1"/>
</dbReference>
<comment type="cofactor">
    <cofactor evidence="3">
        <name>Zn(2+)</name>
        <dbReference type="ChEBI" id="CHEBI:29105"/>
    </cofactor>
    <text evidence="3">Binds 1 divalent metal cation per subunit.</text>
</comment>
<dbReference type="SUPFAM" id="SSF63829">
    <property type="entry name" value="Calcium-dependent phosphotriesterase"/>
    <property type="match status" value="1"/>
</dbReference>
<feature type="binding site" evidence="3">
    <location>
        <position position="143"/>
    </location>
    <ligand>
        <name>a divalent metal cation</name>
        <dbReference type="ChEBI" id="CHEBI:60240"/>
    </ligand>
</feature>
<feature type="active site" description="Proton donor/acceptor" evidence="2">
    <location>
        <position position="193"/>
    </location>
</feature>
<dbReference type="Proteomes" id="UP000193570">
    <property type="component" value="Unassembled WGS sequence"/>
</dbReference>
<dbReference type="PANTHER" id="PTHR10907:SF47">
    <property type="entry name" value="REGUCALCIN"/>
    <property type="match status" value="1"/>
</dbReference>
<evidence type="ECO:0000313" key="6">
    <source>
        <dbReference type="Proteomes" id="UP000193570"/>
    </source>
</evidence>
<feature type="binding site" evidence="3">
    <location>
        <position position="98"/>
    </location>
    <ligand>
        <name>substrate</name>
    </ligand>
</feature>
<keyword evidence="3" id="KW-0862">Zinc</keyword>
<organism evidence="5 6">
    <name type="scientific">Roseivivax jejudonensis</name>
    <dbReference type="NCBI Taxonomy" id="1529041"/>
    <lineage>
        <taxon>Bacteria</taxon>
        <taxon>Pseudomonadati</taxon>
        <taxon>Pseudomonadota</taxon>
        <taxon>Alphaproteobacteria</taxon>
        <taxon>Rhodobacterales</taxon>
        <taxon>Roseobacteraceae</taxon>
        <taxon>Roseivivax</taxon>
    </lineage>
</organism>
<sequence>MSHLIYSDTVCSLGEGPLWHPWEEALYWVDILRSRLYRRDAQGERHWQFDRHISALGWVDTGQLLVATETDLVRFDTERETEERVIALEADDAGTRSNDGRADPSGGFWIGTMSKTKAHGAGAIYRYYNGELRRLFDGLTTPNAICFAPGGAYAYFCDTDRQRIERVALDDEGWPAAGPKLFVDLSQEGLRPDGAVVDTQGNLWNAQFGSGRVACYSPEGRFMTAAGFAAGQITCPAFGGPDHATLFVTSASDNAPANDPLAGVTFSVPMGFSGQREHRVQL</sequence>
<feature type="binding site" evidence="3">
    <location>
        <position position="15"/>
    </location>
    <ligand>
        <name>a divalent metal cation</name>
        <dbReference type="ChEBI" id="CHEBI:60240"/>
    </ligand>
</feature>
<dbReference type="InterPro" id="IPR011042">
    <property type="entry name" value="6-blade_b-propeller_TolB-like"/>
</dbReference>
<feature type="binding site" evidence="3">
    <location>
        <position position="96"/>
    </location>
    <ligand>
        <name>substrate</name>
    </ligand>
</feature>
<dbReference type="EC" id="3.1.1.15" evidence="5"/>
<gene>
    <name evidence="5" type="primary">araB_2</name>
    <name evidence="5" type="ORF">ROJ8625_01745</name>
</gene>
<proteinExistence type="inferred from homology"/>